<evidence type="ECO:0000256" key="1">
    <source>
        <dbReference type="ARBA" id="ARBA00004191"/>
    </source>
</evidence>
<dbReference type="PROSITE" id="PS00800">
    <property type="entry name" value="PECTINESTERASE_1"/>
    <property type="match status" value="1"/>
</dbReference>
<reference evidence="10 11" key="1">
    <citation type="journal article" date="2018" name="Sci. Data">
        <title>The draft genome sequence of cork oak.</title>
        <authorList>
            <person name="Ramos A.M."/>
            <person name="Usie A."/>
            <person name="Barbosa P."/>
            <person name="Barros P.M."/>
            <person name="Capote T."/>
            <person name="Chaves I."/>
            <person name="Simoes F."/>
            <person name="Abreu I."/>
            <person name="Carrasquinho I."/>
            <person name="Faro C."/>
            <person name="Guimaraes J.B."/>
            <person name="Mendonca D."/>
            <person name="Nobrega F."/>
            <person name="Rodrigues L."/>
            <person name="Saibo N.J.M."/>
            <person name="Varela M.C."/>
            <person name="Egas C."/>
            <person name="Matos J."/>
            <person name="Miguel C.M."/>
            <person name="Oliveira M.M."/>
            <person name="Ricardo C.P."/>
            <person name="Goncalves S."/>
        </authorList>
    </citation>
    <scope>NUCLEOTIDE SEQUENCE [LARGE SCALE GENOMIC DNA]</scope>
    <source>
        <strain evidence="11">cv. HL8</strain>
    </source>
</reference>
<dbReference type="GO" id="GO:0042545">
    <property type="term" value="P:cell wall modification"/>
    <property type="evidence" value="ECO:0007669"/>
    <property type="project" value="UniProtKB-UniRule"/>
</dbReference>
<comment type="subcellular location">
    <subcellularLocation>
        <location evidence="1 8">Secreted</location>
        <location evidence="1 8">Cell wall</location>
    </subcellularLocation>
</comment>
<feature type="chain" id="PRO_5043101080" description="Pectinesterase" evidence="8">
    <location>
        <begin position="24"/>
        <end position="456"/>
    </location>
</feature>
<keyword evidence="8" id="KW-0964">Secreted</keyword>
<evidence type="ECO:0000259" key="9">
    <source>
        <dbReference type="SMART" id="SM00856"/>
    </source>
</evidence>
<proteinExistence type="inferred from homology"/>
<keyword evidence="7 8" id="KW-0063">Aspartyl esterase</keyword>
<evidence type="ECO:0000256" key="3">
    <source>
        <dbReference type="ARBA" id="ARBA00006027"/>
    </source>
</evidence>
<comment type="caution">
    <text evidence="10">The sequence shown here is derived from an EMBL/GenBank/DDBJ whole genome shotgun (WGS) entry which is preliminary data.</text>
</comment>
<dbReference type="InterPro" id="IPR006501">
    <property type="entry name" value="Pectinesterase_inhib_dom"/>
</dbReference>
<comment type="similarity">
    <text evidence="4">In the C-terminal section; belongs to the pectinesterase family.</text>
</comment>
<dbReference type="InterPro" id="IPR018040">
    <property type="entry name" value="Pectinesterase_Tyr_AS"/>
</dbReference>
<dbReference type="EC" id="3.1.1.11" evidence="8"/>
<evidence type="ECO:0000313" key="11">
    <source>
        <dbReference type="Proteomes" id="UP000237347"/>
    </source>
</evidence>
<dbReference type="InterPro" id="IPR000070">
    <property type="entry name" value="Pectinesterase_cat"/>
</dbReference>
<comment type="catalytic activity">
    <reaction evidence="8">
        <text>[(1-&gt;4)-alpha-D-galacturonosyl methyl ester](n) + n H2O = [(1-&gt;4)-alpha-D-galacturonosyl](n) + n methanol + n H(+)</text>
        <dbReference type="Rhea" id="RHEA:22380"/>
        <dbReference type="Rhea" id="RHEA-COMP:14570"/>
        <dbReference type="Rhea" id="RHEA-COMP:14573"/>
        <dbReference type="ChEBI" id="CHEBI:15377"/>
        <dbReference type="ChEBI" id="CHEBI:15378"/>
        <dbReference type="ChEBI" id="CHEBI:17790"/>
        <dbReference type="ChEBI" id="CHEBI:140522"/>
        <dbReference type="ChEBI" id="CHEBI:140523"/>
        <dbReference type="EC" id="3.1.1.11"/>
    </reaction>
</comment>
<dbReference type="Pfam" id="PF01095">
    <property type="entry name" value="Pectinesterase"/>
    <property type="match status" value="3"/>
</dbReference>
<evidence type="ECO:0000256" key="5">
    <source>
        <dbReference type="ARBA" id="ARBA00022512"/>
    </source>
</evidence>
<feature type="signal peptide" evidence="8">
    <location>
        <begin position="1"/>
        <end position="23"/>
    </location>
</feature>
<evidence type="ECO:0000256" key="2">
    <source>
        <dbReference type="ARBA" id="ARBA00005184"/>
    </source>
</evidence>
<keyword evidence="6 8" id="KW-0378">Hydrolase</keyword>
<comment type="function">
    <text evidence="8">Acts in the modification of cell walls via demethylesterification of cell wall pectin.</text>
</comment>
<dbReference type="InterPro" id="IPR012334">
    <property type="entry name" value="Pectin_lyas_fold"/>
</dbReference>
<accession>A0AAW0J513</accession>
<evidence type="ECO:0000313" key="10">
    <source>
        <dbReference type="EMBL" id="KAK7821354.1"/>
    </source>
</evidence>
<sequence>MASSNILKLCLLLSAISLSRTWALNSSSSMKYSQHSSSMKSVCKTTPCPVVCFNSLKHSDETSPNITANLLTILQTAISKSEQLSYQLLDFGNKIIAKQKGTIHDCNELQQITMSCLQRSVSLIQDAPITNQRKLADAIAQLSAALTNKNTCLEGLDSASGPLLLTLRLRNSIDHTCKHESNALSILSSQKNNNNNRRSWTWMKSKSRARILESEYDPNKVLTVAADGTGNFTTITGAINFAPNNSNVKTIVYVKQGVYVENVEIPSNKPNIFLRGEGTDATKITGNRSVGDGWTTFRSATLEKHQAVALRVNADFAALYRCHINGYQGILYVHSFRQFYQECDVLGTIDFRWYFKDLIFGLKCHCMTNTKLSQYNLNCSISATNDLYSSSSIVKSYLGRPWREYSQTVYLNSYIGKFIDPARWIQWSNGDGNDDDNDDQELDTLYYGEYENYGPG</sequence>
<dbReference type="Gene3D" id="2.160.20.10">
    <property type="entry name" value="Single-stranded right-handed beta-helix, Pectin lyase-like"/>
    <property type="match status" value="2"/>
</dbReference>
<dbReference type="AlphaFoldDB" id="A0AAW0J513"/>
<dbReference type="NCBIfam" id="TIGR01614">
    <property type="entry name" value="PME_inhib"/>
    <property type="match status" value="1"/>
</dbReference>
<keyword evidence="8" id="KW-0732">Signal</keyword>
<dbReference type="PANTHER" id="PTHR31707">
    <property type="entry name" value="PECTINESTERASE"/>
    <property type="match status" value="1"/>
</dbReference>
<organism evidence="10 11">
    <name type="scientific">Quercus suber</name>
    <name type="common">Cork oak</name>
    <dbReference type="NCBI Taxonomy" id="58331"/>
    <lineage>
        <taxon>Eukaryota</taxon>
        <taxon>Viridiplantae</taxon>
        <taxon>Streptophyta</taxon>
        <taxon>Embryophyta</taxon>
        <taxon>Tracheophyta</taxon>
        <taxon>Spermatophyta</taxon>
        <taxon>Magnoliopsida</taxon>
        <taxon>eudicotyledons</taxon>
        <taxon>Gunneridae</taxon>
        <taxon>Pentapetalae</taxon>
        <taxon>rosids</taxon>
        <taxon>fabids</taxon>
        <taxon>Fagales</taxon>
        <taxon>Fagaceae</taxon>
        <taxon>Quercus</taxon>
    </lineage>
</organism>
<dbReference type="SUPFAM" id="SSF51126">
    <property type="entry name" value="Pectin lyase-like"/>
    <property type="match status" value="1"/>
</dbReference>
<dbReference type="GO" id="GO:0045490">
    <property type="term" value="P:pectin catabolic process"/>
    <property type="evidence" value="ECO:0007669"/>
    <property type="project" value="UniProtKB-UniRule"/>
</dbReference>
<dbReference type="GO" id="GO:0030599">
    <property type="term" value="F:pectinesterase activity"/>
    <property type="evidence" value="ECO:0007669"/>
    <property type="project" value="UniProtKB-UniRule"/>
</dbReference>
<dbReference type="Gene3D" id="1.20.140.40">
    <property type="entry name" value="Invertase/pectin methylesterase inhibitor family protein"/>
    <property type="match status" value="1"/>
</dbReference>
<dbReference type="SUPFAM" id="SSF101148">
    <property type="entry name" value="Plant invertase/pectin methylesterase inhibitor"/>
    <property type="match status" value="1"/>
</dbReference>
<dbReference type="GO" id="GO:0004857">
    <property type="term" value="F:enzyme inhibitor activity"/>
    <property type="evidence" value="ECO:0007669"/>
    <property type="project" value="InterPro"/>
</dbReference>
<dbReference type="InterPro" id="IPR011050">
    <property type="entry name" value="Pectin_lyase_fold/virulence"/>
</dbReference>
<dbReference type="Pfam" id="PF04043">
    <property type="entry name" value="PMEI"/>
    <property type="match status" value="1"/>
</dbReference>
<evidence type="ECO:0000256" key="4">
    <source>
        <dbReference type="ARBA" id="ARBA00007786"/>
    </source>
</evidence>
<dbReference type="InterPro" id="IPR035513">
    <property type="entry name" value="Invertase/methylesterase_inhib"/>
</dbReference>
<dbReference type="Proteomes" id="UP000237347">
    <property type="component" value="Unassembled WGS sequence"/>
</dbReference>
<gene>
    <name evidence="10" type="primary">PME12_13</name>
    <name evidence="10" type="ORF">CFP56_037779</name>
</gene>
<dbReference type="CDD" id="cd15798">
    <property type="entry name" value="PMEI-like_3"/>
    <property type="match status" value="1"/>
</dbReference>
<evidence type="ECO:0000256" key="7">
    <source>
        <dbReference type="ARBA" id="ARBA00023085"/>
    </source>
</evidence>
<name>A0AAW0J513_QUESU</name>
<evidence type="ECO:0000256" key="6">
    <source>
        <dbReference type="ARBA" id="ARBA00022801"/>
    </source>
</evidence>
<comment type="pathway">
    <text evidence="2 8">Glycan metabolism; pectin degradation; 2-dehydro-3-deoxy-D-gluconate from pectin: step 1/5.</text>
</comment>
<dbReference type="SMART" id="SM00856">
    <property type="entry name" value="PMEI"/>
    <property type="match status" value="1"/>
</dbReference>
<keyword evidence="11" id="KW-1185">Reference proteome</keyword>
<comment type="similarity">
    <text evidence="3">In the N-terminal section; belongs to the PMEI family.</text>
</comment>
<feature type="domain" description="Pectinesterase inhibitor" evidence="9">
    <location>
        <begin position="34"/>
        <end position="186"/>
    </location>
</feature>
<evidence type="ECO:0000256" key="8">
    <source>
        <dbReference type="RuleBase" id="RU000589"/>
    </source>
</evidence>
<protein>
    <recommendedName>
        <fullName evidence="8">Pectinesterase</fullName>
        <ecNumber evidence="8">3.1.1.11</ecNumber>
    </recommendedName>
</protein>
<keyword evidence="5 8" id="KW-0134">Cell wall</keyword>
<dbReference type="EMBL" id="PKMF04000703">
    <property type="protein sequence ID" value="KAK7821354.1"/>
    <property type="molecule type" value="Genomic_DNA"/>
</dbReference>
<keyword evidence="8" id="KW-0961">Cell wall biogenesis/degradation</keyword>